<comment type="pathway">
    <text evidence="3 12 14">Amino-acid biosynthesis; L-histidine biosynthesis; L-histidine from 5-phospho-alpha-D-ribose 1-diphosphate: step 4/9.</text>
</comment>
<gene>
    <name evidence="12 15" type="primary">hisA</name>
    <name evidence="15" type="ORF">DW687_02195</name>
</gene>
<dbReference type="PANTHER" id="PTHR43090:SF2">
    <property type="entry name" value="1-(5-PHOSPHORIBOSYL)-5-[(5-PHOSPHORIBOSYLAMINO)METHYLIDENEAMINO] IMIDAZOLE-4-CARBOXAMIDE ISOMERASE"/>
    <property type="match status" value="1"/>
</dbReference>
<evidence type="ECO:0000256" key="3">
    <source>
        <dbReference type="ARBA" id="ARBA00005133"/>
    </source>
</evidence>
<dbReference type="Proteomes" id="UP000261212">
    <property type="component" value="Unassembled WGS sequence"/>
</dbReference>
<evidence type="ECO:0000256" key="13">
    <source>
        <dbReference type="RuleBase" id="RU003657"/>
    </source>
</evidence>
<name>A0A3E3E1J6_9FIRM</name>
<evidence type="ECO:0000256" key="5">
    <source>
        <dbReference type="ARBA" id="ARBA00012550"/>
    </source>
</evidence>
<evidence type="ECO:0000256" key="10">
    <source>
        <dbReference type="ARBA" id="ARBA00023235"/>
    </source>
</evidence>
<dbReference type="Pfam" id="PF00977">
    <property type="entry name" value="His_biosynth"/>
    <property type="match status" value="1"/>
</dbReference>
<sequence length="234" mass="26470">MIIFPAIDIRDNKCVRLSQGDYDKQTVYFDNPFTVAEDFEKRGVKYLHIVDLDAALIGKLTNFDIIKKIITDTNMLIEVGGGIRGEEQIKKYVDIGVDRVSIGTKAVKDFAFLKEMSEKYPYKISLSLDVKDEYVYIKGWSENSGILIWDYLDKIKDLPLTGIVVTDIKKDGMLSGPSFELYRKLKKATKHNIVVSGGVSSLDDINKLKEDDTYGVIVGKALYENKFSVEDIIC</sequence>
<evidence type="ECO:0000256" key="6">
    <source>
        <dbReference type="ARBA" id="ARBA00018464"/>
    </source>
</evidence>
<evidence type="ECO:0000256" key="12">
    <source>
        <dbReference type="HAMAP-Rule" id="MF_01014"/>
    </source>
</evidence>
<dbReference type="InterPro" id="IPR006062">
    <property type="entry name" value="His_biosynth"/>
</dbReference>
<dbReference type="AlphaFoldDB" id="A0A3E3E1J6"/>
<dbReference type="EMBL" id="QUSM01000002">
    <property type="protein sequence ID" value="RGD75155.1"/>
    <property type="molecule type" value="Genomic_DNA"/>
</dbReference>
<proteinExistence type="inferred from homology"/>
<dbReference type="InterPro" id="IPR044524">
    <property type="entry name" value="Isoase_HisA-like"/>
</dbReference>
<evidence type="ECO:0000256" key="9">
    <source>
        <dbReference type="ARBA" id="ARBA00023102"/>
    </source>
</evidence>
<comment type="subcellular location">
    <subcellularLocation>
        <location evidence="2 12 14">Cytoplasm</location>
    </subcellularLocation>
</comment>
<dbReference type="InterPro" id="IPR011060">
    <property type="entry name" value="RibuloseP-bd_barrel"/>
</dbReference>
<evidence type="ECO:0000256" key="7">
    <source>
        <dbReference type="ARBA" id="ARBA00022490"/>
    </source>
</evidence>
<feature type="active site" description="Proton acceptor" evidence="12">
    <location>
        <position position="8"/>
    </location>
</feature>
<dbReference type="InterPro" id="IPR006063">
    <property type="entry name" value="HisA_bact_arch"/>
</dbReference>
<evidence type="ECO:0000256" key="11">
    <source>
        <dbReference type="ARBA" id="ARBA00030547"/>
    </source>
</evidence>
<dbReference type="EC" id="5.3.1.16" evidence="5 12"/>
<dbReference type="Gene3D" id="3.20.20.70">
    <property type="entry name" value="Aldolase class I"/>
    <property type="match status" value="1"/>
</dbReference>
<reference evidence="15 16" key="1">
    <citation type="submission" date="2018-08" db="EMBL/GenBank/DDBJ databases">
        <title>A genome reference for cultivated species of the human gut microbiota.</title>
        <authorList>
            <person name="Zou Y."/>
            <person name="Xue W."/>
            <person name="Luo G."/>
        </authorList>
    </citation>
    <scope>NUCLEOTIDE SEQUENCE [LARGE SCALE GENOMIC DNA]</scope>
    <source>
        <strain evidence="15 16">AM25-6</strain>
    </source>
</reference>
<keyword evidence="10 12" id="KW-0413">Isomerase</keyword>
<organism evidence="15 16">
    <name type="scientific">Anaerofustis stercorihominis</name>
    <dbReference type="NCBI Taxonomy" id="214853"/>
    <lineage>
        <taxon>Bacteria</taxon>
        <taxon>Bacillati</taxon>
        <taxon>Bacillota</taxon>
        <taxon>Clostridia</taxon>
        <taxon>Eubacteriales</taxon>
        <taxon>Eubacteriaceae</taxon>
        <taxon>Anaerofustis</taxon>
    </lineage>
</organism>
<evidence type="ECO:0000256" key="1">
    <source>
        <dbReference type="ARBA" id="ARBA00000901"/>
    </source>
</evidence>
<comment type="caution">
    <text evidence="15">The sequence shown here is derived from an EMBL/GenBank/DDBJ whole genome shotgun (WGS) entry which is preliminary data.</text>
</comment>
<dbReference type="GO" id="GO:0003949">
    <property type="term" value="F:1-(5-phosphoribosyl)-5-[(5-phosphoribosylamino)methylideneamino]imidazole-4-carboxamide isomerase activity"/>
    <property type="evidence" value="ECO:0007669"/>
    <property type="project" value="UniProtKB-UniRule"/>
</dbReference>
<dbReference type="FunFam" id="3.20.20.70:FF:000009">
    <property type="entry name" value="1-(5-phosphoribosyl)-5-[(5-phosphoribosylamino)methylideneamino] imidazole-4-carboxamide isomerase"/>
    <property type="match status" value="1"/>
</dbReference>
<evidence type="ECO:0000313" key="15">
    <source>
        <dbReference type="EMBL" id="RGD75155.1"/>
    </source>
</evidence>
<protein>
    <recommendedName>
        <fullName evidence="6 12">1-(5-phosphoribosyl)-5-[(5-phosphoribosylamino)methylideneamino] imidazole-4-carboxamide isomerase</fullName>
        <ecNumber evidence="5 12">5.3.1.16</ecNumber>
    </recommendedName>
    <alternativeName>
        <fullName evidence="11 12">Phosphoribosylformimino-5-aminoimidazole carboxamide ribotide isomerase</fullName>
    </alternativeName>
</protein>
<dbReference type="RefSeq" id="WP_007050237.1">
    <property type="nucleotide sequence ID" value="NZ_CABKNJ010000001.1"/>
</dbReference>
<dbReference type="UniPathway" id="UPA00031">
    <property type="reaction ID" value="UER00009"/>
</dbReference>
<accession>A0A3E3E1J6</accession>
<evidence type="ECO:0000256" key="2">
    <source>
        <dbReference type="ARBA" id="ARBA00004496"/>
    </source>
</evidence>
<dbReference type="PANTHER" id="PTHR43090">
    <property type="entry name" value="1-(5-PHOSPHORIBOSYL)-5-[(5-PHOSPHORIBOSYLAMINO)METHYLIDENEAMINO] IMIDAZOLE-4-CARBOXAMIDE ISOMERASE"/>
    <property type="match status" value="1"/>
</dbReference>
<comment type="similarity">
    <text evidence="4 12 13">Belongs to the HisA/HisF family.</text>
</comment>
<keyword evidence="8 12" id="KW-0028">Amino-acid biosynthesis</keyword>
<evidence type="ECO:0000256" key="14">
    <source>
        <dbReference type="RuleBase" id="RU003658"/>
    </source>
</evidence>
<evidence type="ECO:0000256" key="4">
    <source>
        <dbReference type="ARBA" id="ARBA00009667"/>
    </source>
</evidence>
<keyword evidence="7 12" id="KW-0963">Cytoplasm</keyword>
<dbReference type="CDD" id="cd04732">
    <property type="entry name" value="HisA"/>
    <property type="match status" value="1"/>
</dbReference>
<comment type="catalytic activity">
    <reaction evidence="1 12 14">
        <text>1-(5-phospho-beta-D-ribosyl)-5-[(5-phospho-beta-D-ribosylamino)methylideneamino]imidazole-4-carboxamide = 5-[(5-phospho-1-deoxy-D-ribulos-1-ylimino)methylamino]-1-(5-phospho-beta-D-ribosyl)imidazole-4-carboxamide</text>
        <dbReference type="Rhea" id="RHEA:15469"/>
        <dbReference type="ChEBI" id="CHEBI:58435"/>
        <dbReference type="ChEBI" id="CHEBI:58525"/>
        <dbReference type="EC" id="5.3.1.16"/>
    </reaction>
</comment>
<dbReference type="GeneID" id="98000552"/>
<dbReference type="GO" id="GO:0000162">
    <property type="term" value="P:L-tryptophan biosynthetic process"/>
    <property type="evidence" value="ECO:0007669"/>
    <property type="project" value="TreeGrafter"/>
</dbReference>
<dbReference type="GO" id="GO:0000105">
    <property type="term" value="P:L-histidine biosynthetic process"/>
    <property type="evidence" value="ECO:0007669"/>
    <property type="project" value="UniProtKB-UniRule"/>
</dbReference>
<dbReference type="InterPro" id="IPR023016">
    <property type="entry name" value="HisA/PriA"/>
</dbReference>
<dbReference type="SUPFAM" id="SSF51366">
    <property type="entry name" value="Ribulose-phoshate binding barrel"/>
    <property type="match status" value="1"/>
</dbReference>
<dbReference type="InterPro" id="IPR013785">
    <property type="entry name" value="Aldolase_TIM"/>
</dbReference>
<feature type="active site" description="Proton donor" evidence="12">
    <location>
        <position position="129"/>
    </location>
</feature>
<evidence type="ECO:0000256" key="8">
    <source>
        <dbReference type="ARBA" id="ARBA00022605"/>
    </source>
</evidence>
<dbReference type="NCBIfam" id="TIGR00007">
    <property type="entry name" value="1-(5-phosphoribosyl)-5-[(5-phosphoribosylamino)methylideneamino]imidazole-4-carboxamide isomerase"/>
    <property type="match status" value="1"/>
</dbReference>
<dbReference type="GO" id="GO:0005737">
    <property type="term" value="C:cytoplasm"/>
    <property type="evidence" value="ECO:0007669"/>
    <property type="project" value="UniProtKB-SubCell"/>
</dbReference>
<dbReference type="HAMAP" id="MF_01014">
    <property type="entry name" value="HisA"/>
    <property type="match status" value="1"/>
</dbReference>
<keyword evidence="9 12" id="KW-0368">Histidine biosynthesis</keyword>
<evidence type="ECO:0000313" key="16">
    <source>
        <dbReference type="Proteomes" id="UP000261212"/>
    </source>
</evidence>